<dbReference type="SMART" id="SM00969">
    <property type="entry name" value="SOCS_box"/>
    <property type="match status" value="1"/>
</dbReference>
<dbReference type="InterPro" id="IPR001496">
    <property type="entry name" value="SOCS_box"/>
</dbReference>
<dbReference type="EMBL" id="JTDF01021641">
    <property type="protein sequence ID" value="KAF8561577.1"/>
    <property type="molecule type" value="Genomic_DNA"/>
</dbReference>
<accession>A0A8T0D4T6</accession>
<evidence type="ECO:0000313" key="3">
    <source>
        <dbReference type="Proteomes" id="UP000699462"/>
    </source>
</evidence>
<dbReference type="AlphaFoldDB" id="A0A8T0D4T6"/>
<evidence type="ECO:0000313" key="2">
    <source>
        <dbReference type="EMBL" id="KAF8561577.1"/>
    </source>
</evidence>
<gene>
    <name evidence="2" type="ORF">P879_06601</name>
</gene>
<comment type="caution">
    <text evidence="2">The sequence shown here is derived from an EMBL/GenBank/DDBJ whole genome shotgun (WGS) entry which is preliminary data.</text>
</comment>
<dbReference type="Proteomes" id="UP000699462">
    <property type="component" value="Unassembled WGS sequence"/>
</dbReference>
<keyword evidence="3" id="KW-1185">Reference proteome</keyword>
<dbReference type="PROSITE" id="PS50225">
    <property type="entry name" value="SOCS"/>
    <property type="match status" value="1"/>
</dbReference>
<evidence type="ECO:0000259" key="1">
    <source>
        <dbReference type="PROSITE" id="PS50225"/>
    </source>
</evidence>
<name>A0A8T0D4T6_9TREM</name>
<organism evidence="2 3">
    <name type="scientific">Paragonimus westermani</name>
    <dbReference type="NCBI Taxonomy" id="34504"/>
    <lineage>
        <taxon>Eukaryota</taxon>
        <taxon>Metazoa</taxon>
        <taxon>Spiralia</taxon>
        <taxon>Lophotrochozoa</taxon>
        <taxon>Platyhelminthes</taxon>
        <taxon>Trematoda</taxon>
        <taxon>Digenea</taxon>
        <taxon>Plagiorchiida</taxon>
        <taxon>Troglotremata</taxon>
        <taxon>Troglotrematidae</taxon>
        <taxon>Paragonimus</taxon>
    </lineage>
</organism>
<feature type="domain" description="SOCS box" evidence="1">
    <location>
        <begin position="235"/>
        <end position="281"/>
    </location>
</feature>
<sequence>MSVEESLLEAIIVDNHDFLTQQLWQLVRSRNAGGRIYQLFEEAIKNDAAGCLHSLLQFTHSNTPAKSTASELLVLADRLNNLPLLMYLTSFLVDSVPYSDALRSRTFGSGVMLVWPKIFKDNLSDSQYANEHTILLLSTENDVGPVIAFIFELLLSNPELRYRTASCMDHSVISPYSNLDQLYSDTSCTGYPDCLAELVFRWSCHGVHGRLPGPRHFWLHHRFGSMNGNFSLQLSPPTLLSACRTHIRRYLVRRILSEASNGNYVHVVLKLPIPSKLRDYLLFTELWPSSVNFNYDYNVMHWLLPLERFR</sequence>
<reference evidence="2 3" key="1">
    <citation type="submission" date="2019-07" db="EMBL/GenBank/DDBJ databases">
        <title>Annotation for the trematode Paragonimus westermani.</title>
        <authorList>
            <person name="Choi Y.-J."/>
        </authorList>
    </citation>
    <scope>NUCLEOTIDE SEQUENCE [LARGE SCALE GENOMIC DNA]</scope>
    <source>
        <strain evidence="2">180907_Pwestermani</strain>
    </source>
</reference>
<dbReference type="OrthoDB" id="6238096at2759"/>
<proteinExistence type="predicted"/>
<protein>
    <recommendedName>
        <fullName evidence="1">SOCS box domain-containing protein</fullName>
    </recommendedName>
</protein>